<dbReference type="AlphaFoldDB" id="A0A1P8Q2G5"/>
<dbReference type="OrthoDB" id="9806476at2"/>
<accession>A0A1P8Q2G5</accession>
<name>A0A1P8Q2G5_9LACO</name>
<sequence length="86" mass="9775">MENKISEEYINDLINRSDIEVKTVYDKVTLVTCKLPNGFVLVESSGAVSKENYDLDMGKQTCMEHIKNELWKLEGYSLANKLMGAK</sequence>
<dbReference type="STRING" id="1847728.BTM29_05575"/>
<keyword evidence="2" id="KW-1185">Reference proteome</keyword>
<dbReference type="InterPro" id="IPR025915">
    <property type="entry name" value="Phage_gp49_66"/>
</dbReference>
<organism evidence="1 2">
    <name type="scientific">Companilactobacillus allii</name>
    <dbReference type="NCBI Taxonomy" id="1847728"/>
    <lineage>
        <taxon>Bacteria</taxon>
        <taxon>Bacillati</taxon>
        <taxon>Bacillota</taxon>
        <taxon>Bacilli</taxon>
        <taxon>Lactobacillales</taxon>
        <taxon>Lactobacillaceae</taxon>
        <taxon>Companilactobacillus</taxon>
    </lineage>
</organism>
<dbReference type="KEGG" id="lalw:BTM29_05575"/>
<evidence type="ECO:0008006" key="3">
    <source>
        <dbReference type="Google" id="ProtNLM"/>
    </source>
</evidence>
<evidence type="ECO:0000313" key="1">
    <source>
        <dbReference type="EMBL" id="APX72063.1"/>
    </source>
</evidence>
<dbReference type="Pfam" id="PF13876">
    <property type="entry name" value="Phage_gp49_66"/>
    <property type="match status" value="1"/>
</dbReference>
<gene>
    <name evidence="1" type="ORF">BTM29_05575</name>
</gene>
<reference evidence="2" key="1">
    <citation type="submission" date="2016-12" db="EMBL/GenBank/DDBJ databases">
        <authorList>
            <person name="Jung M.Y."/>
            <person name="Lee S.H."/>
        </authorList>
    </citation>
    <scope>NUCLEOTIDE SEQUENCE [LARGE SCALE GENOMIC DNA]</scope>
    <source>
        <strain evidence="2">WiKim39</strain>
    </source>
</reference>
<dbReference type="RefSeq" id="WP_076614566.1">
    <property type="nucleotide sequence ID" value="NZ_CP019323.1"/>
</dbReference>
<dbReference type="Proteomes" id="UP000187499">
    <property type="component" value="Chromosome"/>
</dbReference>
<proteinExistence type="predicted"/>
<dbReference type="EMBL" id="CP019323">
    <property type="protein sequence ID" value="APX72063.1"/>
    <property type="molecule type" value="Genomic_DNA"/>
</dbReference>
<protein>
    <recommendedName>
        <fullName evidence="3">Phage protein</fullName>
    </recommendedName>
</protein>
<evidence type="ECO:0000313" key="2">
    <source>
        <dbReference type="Proteomes" id="UP000187499"/>
    </source>
</evidence>